<sequence length="224" mass="25082">MTINILTLFPEIFGTVFSKSIIARAIDKKLLSIKLINIRSWGLGKRKTVDDKPYGGGKGMVMMAEPILTALDSIKPKPYIVLLCASGRKFNQHKARFFAKKKNLALICGHYEGIDVRVEKYVDEIISIGDFILTGGEIPAMVIVDSVTRFIPGSINPESSVDESFEKGHLEYPQYTQPQIYRGIKVPSVLLSGNHYQIAAWQKAQAVKRTKKFRPDLLGKRKVS</sequence>
<dbReference type="GO" id="GO:0005829">
    <property type="term" value="C:cytosol"/>
    <property type="evidence" value="ECO:0007669"/>
    <property type="project" value="TreeGrafter"/>
</dbReference>
<dbReference type="EC" id="2.1.1.228" evidence="5 15"/>
<accession>A0A1F5HXK8</accession>
<dbReference type="STRING" id="1797729.A3A60_01045"/>
<dbReference type="PIRSF" id="PIRSF000386">
    <property type="entry name" value="tRNA_mtase"/>
    <property type="match status" value="1"/>
</dbReference>
<protein>
    <recommendedName>
        <fullName evidence="6 15">tRNA (guanine-N(1)-)-methyltransferase</fullName>
        <ecNumber evidence="5 15">2.1.1.228</ecNumber>
    </recommendedName>
    <alternativeName>
        <fullName evidence="12 15">M1G-methyltransferase</fullName>
    </alternativeName>
    <alternativeName>
        <fullName evidence="13 15">tRNA [GM37] methyltransferase</fullName>
    </alternativeName>
</protein>
<evidence type="ECO:0000256" key="4">
    <source>
        <dbReference type="ARBA" id="ARBA00011738"/>
    </source>
</evidence>
<dbReference type="HAMAP" id="MF_00605">
    <property type="entry name" value="TrmD"/>
    <property type="match status" value="1"/>
</dbReference>
<evidence type="ECO:0000256" key="11">
    <source>
        <dbReference type="ARBA" id="ARBA00022694"/>
    </source>
</evidence>
<dbReference type="NCBIfam" id="NF000648">
    <property type="entry name" value="PRK00026.1"/>
    <property type="match status" value="1"/>
</dbReference>
<keyword evidence="10 15" id="KW-0949">S-adenosyl-L-methionine</keyword>
<dbReference type="Gene3D" id="1.10.1270.20">
    <property type="entry name" value="tRNA(m1g37)methyltransferase, domain 2"/>
    <property type="match status" value="1"/>
</dbReference>
<dbReference type="Gene3D" id="3.40.1280.10">
    <property type="match status" value="1"/>
</dbReference>
<dbReference type="InterPro" id="IPR029026">
    <property type="entry name" value="tRNA_m1G_MTases_N"/>
</dbReference>
<dbReference type="InterPro" id="IPR016009">
    <property type="entry name" value="tRNA_MeTrfase_TRMD/TRM10"/>
</dbReference>
<evidence type="ECO:0000256" key="7">
    <source>
        <dbReference type="ARBA" id="ARBA00022490"/>
    </source>
</evidence>
<reference evidence="19 20" key="1">
    <citation type="journal article" date="2016" name="Nat. Commun.">
        <title>Thousands of microbial genomes shed light on interconnected biogeochemical processes in an aquifer system.</title>
        <authorList>
            <person name="Anantharaman K."/>
            <person name="Brown C.T."/>
            <person name="Hug L.A."/>
            <person name="Sharon I."/>
            <person name="Castelle C.J."/>
            <person name="Probst A.J."/>
            <person name="Thomas B.C."/>
            <person name="Singh A."/>
            <person name="Wilkins M.J."/>
            <person name="Karaoz U."/>
            <person name="Brodie E.L."/>
            <person name="Williams K.H."/>
            <person name="Hubbard S.S."/>
            <person name="Banfield J.F."/>
        </authorList>
    </citation>
    <scope>NUCLEOTIDE SEQUENCE [LARGE SCALE GENOMIC DNA]</scope>
</reference>
<evidence type="ECO:0000256" key="10">
    <source>
        <dbReference type="ARBA" id="ARBA00022691"/>
    </source>
</evidence>
<feature type="binding site" evidence="15 16">
    <location>
        <position position="109"/>
    </location>
    <ligand>
        <name>S-adenosyl-L-methionine</name>
        <dbReference type="ChEBI" id="CHEBI:59789"/>
    </ligand>
</feature>
<dbReference type="EMBL" id="MFBS01000030">
    <property type="protein sequence ID" value="OGE08924.1"/>
    <property type="molecule type" value="Genomic_DNA"/>
</dbReference>
<feature type="binding site" evidence="15 16">
    <location>
        <begin position="128"/>
        <end position="133"/>
    </location>
    <ligand>
        <name>S-adenosyl-L-methionine</name>
        <dbReference type="ChEBI" id="CHEBI:59789"/>
    </ligand>
</feature>
<dbReference type="NCBIfam" id="TIGR00088">
    <property type="entry name" value="trmD"/>
    <property type="match status" value="1"/>
</dbReference>
<keyword evidence="9 15" id="KW-0808">Transferase</keyword>
<evidence type="ECO:0000256" key="3">
    <source>
        <dbReference type="ARBA" id="ARBA00007630"/>
    </source>
</evidence>
<dbReference type="SUPFAM" id="SSF75217">
    <property type="entry name" value="alpha/beta knot"/>
    <property type="match status" value="1"/>
</dbReference>
<dbReference type="PANTHER" id="PTHR46417:SF1">
    <property type="entry name" value="TRNA (GUANINE-N(1)-)-METHYLTRANSFERASE"/>
    <property type="match status" value="1"/>
</dbReference>
<evidence type="ECO:0000256" key="15">
    <source>
        <dbReference type="HAMAP-Rule" id="MF_00605"/>
    </source>
</evidence>
<evidence type="ECO:0000259" key="18">
    <source>
        <dbReference type="Pfam" id="PF01746"/>
    </source>
</evidence>
<dbReference type="GO" id="GO:0002939">
    <property type="term" value="P:tRNA N1-guanine methylation"/>
    <property type="evidence" value="ECO:0007669"/>
    <property type="project" value="TreeGrafter"/>
</dbReference>
<dbReference type="InterPro" id="IPR029028">
    <property type="entry name" value="Alpha/beta_knot_MTases"/>
</dbReference>
<dbReference type="Proteomes" id="UP000179227">
    <property type="component" value="Unassembled WGS sequence"/>
</dbReference>
<evidence type="ECO:0000256" key="16">
    <source>
        <dbReference type="PIRSR" id="PIRSR000386-1"/>
    </source>
</evidence>
<keyword evidence="11 15" id="KW-0819">tRNA processing</keyword>
<feature type="domain" description="tRNA methyltransferase TRMD/TRM10-type" evidence="18">
    <location>
        <begin position="1"/>
        <end position="219"/>
    </location>
</feature>
<evidence type="ECO:0000256" key="12">
    <source>
        <dbReference type="ARBA" id="ARBA00029736"/>
    </source>
</evidence>
<comment type="similarity">
    <text evidence="3 15 17">Belongs to the RNA methyltransferase TrmD family.</text>
</comment>
<comment type="caution">
    <text evidence="19">The sequence shown here is derived from an EMBL/GenBank/DDBJ whole genome shotgun (WGS) entry which is preliminary data.</text>
</comment>
<dbReference type="FunFam" id="3.40.1280.10:FF:000001">
    <property type="entry name" value="tRNA (guanine-N(1)-)-methyltransferase"/>
    <property type="match status" value="1"/>
</dbReference>
<comment type="catalytic activity">
    <reaction evidence="14 15 17">
        <text>guanosine(37) in tRNA + S-adenosyl-L-methionine = N(1)-methylguanosine(37) in tRNA + S-adenosyl-L-homocysteine + H(+)</text>
        <dbReference type="Rhea" id="RHEA:36899"/>
        <dbReference type="Rhea" id="RHEA-COMP:10145"/>
        <dbReference type="Rhea" id="RHEA-COMP:10147"/>
        <dbReference type="ChEBI" id="CHEBI:15378"/>
        <dbReference type="ChEBI" id="CHEBI:57856"/>
        <dbReference type="ChEBI" id="CHEBI:59789"/>
        <dbReference type="ChEBI" id="CHEBI:73542"/>
        <dbReference type="ChEBI" id="CHEBI:74269"/>
        <dbReference type="EC" id="2.1.1.228"/>
    </reaction>
</comment>
<gene>
    <name evidence="15" type="primary">trmD</name>
    <name evidence="19" type="ORF">A3A60_01045</name>
</gene>
<name>A0A1F5HXK8_9BACT</name>
<evidence type="ECO:0000256" key="8">
    <source>
        <dbReference type="ARBA" id="ARBA00022603"/>
    </source>
</evidence>
<dbReference type="InterPro" id="IPR002649">
    <property type="entry name" value="tRNA_m1G_MeTrfase_TrmD"/>
</dbReference>
<dbReference type="InterPro" id="IPR023148">
    <property type="entry name" value="tRNA_m1G_MeTrfase_C_sf"/>
</dbReference>
<evidence type="ECO:0000313" key="19">
    <source>
        <dbReference type="EMBL" id="OGE08924.1"/>
    </source>
</evidence>
<dbReference type="PANTHER" id="PTHR46417">
    <property type="entry name" value="TRNA (GUANINE-N(1)-)-METHYLTRANSFERASE"/>
    <property type="match status" value="1"/>
</dbReference>
<evidence type="ECO:0000256" key="17">
    <source>
        <dbReference type="RuleBase" id="RU003464"/>
    </source>
</evidence>
<evidence type="ECO:0000256" key="9">
    <source>
        <dbReference type="ARBA" id="ARBA00022679"/>
    </source>
</evidence>
<evidence type="ECO:0000256" key="1">
    <source>
        <dbReference type="ARBA" id="ARBA00002634"/>
    </source>
</evidence>
<evidence type="ECO:0000256" key="5">
    <source>
        <dbReference type="ARBA" id="ARBA00012807"/>
    </source>
</evidence>
<keyword evidence="8 15" id="KW-0489">Methyltransferase</keyword>
<organism evidence="19 20">
    <name type="scientific">Candidatus Curtissbacteria bacterium RIFCSPLOWO2_01_FULL_42_26</name>
    <dbReference type="NCBI Taxonomy" id="1797729"/>
    <lineage>
        <taxon>Bacteria</taxon>
        <taxon>Candidatus Curtissiibacteriota</taxon>
    </lineage>
</organism>
<dbReference type="AlphaFoldDB" id="A0A1F5HXK8"/>
<keyword evidence="7 15" id="KW-0963">Cytoplasm</keyword>
<evidence type="ECO:0000256" key="2">
    <source>
        <dbReference type="ARBA" id="ARBA00004496"/>
    </source>
</evidence>
<comment type="subcellular location">
    <subcellularLocation>
        <location evidence="2 15 17">Cytoplasm</location>
    </subcellularLocation>
</comment>
<dbReference type="Pfam" id="PF01746">
    <property type="entry name" value="tRNA_m1G_MT"/>
    <property type="match status" value="1"/>
</dbReference>
<comment type="function">
    <text evidence="1 15 17">Specifically methylates guanosine-37 in various tRNAs.</text>
</comment>
<evidence type="ECO:0000256" key="6">
    <source>
        <dbReference type="ARBA" id="ARBA00014679"/>
    </source>
</evidence>
<comment type="subunit">
    <text evidence="4 15 17">Homodimer.</text>
</comment>
<evidence type="ECO:0000313" key="20">
    <source>
        <dbReference type="Proteomes" id="UP000179227"/>
    </source>
</evidence>
<evidence type="ECO:0000256" key="14">
    <source>
        <dbReference type="ARBA" id="ARBA00047783"/>
    </source>
</evidence>
<dbReference type="GO" id="GO:0052906">
    <property type="term" value="F:tRNA (guanine(37)-N1)-methyltransferase activity"/>
    <property type="evidence" value="ECO:0007669"/>
    <property type="project" value="UniProtKB-UniRule"/>
</dbReference>
<evidence type="ECO:0000256" key="13">
    <source>
        <dbReference type="ARBA" id="ARBA00033392"/>
    </source>
</evidence>
<dbReference type="CDD" id="cd18080">
    <property type="entry name" value="TrmD-like"/>
    <property type="match status" value="1"/>
</dbReference>
<proteinExistence type="inferred from homology"/>